<evidence type="ECO:0000313" key="1">
    <source>
        <dbReference type="EMBL" id="GES27821.1"/>
    </source>
</evidence>
<dbReference type="Proteomes" id="UP000325598">
    <property type="component" value="Unassembled WGS sequence"/>
</dbReference>
<protein>
    <submittedName>
        <fullName evidence="1">Uncharacterized protein</fullName>
    </submittedName>
</protein>
<dbReference type="AlphaFoldDB" id="A0A5J4L7L4"/>
<reference evidence="1 2" key="1">
    <citation type="submission" date="2019-10" db="EMBL/GenBank/DDBJ databases">
        <title>Whole genome shotgun sequence of Streptomyces angustmyceticus NBRC 3934.</title>
        <authorList>
            <person name="Hosoyama A."/>
            <person name="Ichikawa N."/>
            <person name="Kimura A."/>
            <person name="Kitahashi Y."/>
            <person name="Komaki H."/>
            <person name="Uohara A."/>
        </authorList>
    </citation>
    <scope>NUCLEOTIDE SEQUENCE [LARGE SCALE GENOMIC DNA]</scope>
    <source>
        <strain evidence="1 2">NBRC 3934</strain>
    </source>
</reference>
<proteinExistence type="predicted"/>
<comment type="caution">
    <text evidence="1">The sequence shown here is derived from an EMBL/GenBank/DDBJ whole genome shotgun (WGS) entry which is preliminary data.</text>
</comment>
<sequence length="66" mass="7409">MHDMVTADHGPDFHGFRGQIDGQLVCVIPRQALHEENERRIVRGVMRRQGADCGQCRGCVIGRHAD</sequence>
<dbReference type="EMBL" id="BLAG01000004">
    <property type="protein sequence ID" value="GES27821.1"/>
    <property type="molecule type" value="Genomic_DNA"/>
</dbReference>
<accession>A0A5J4L7L4</accession>
<organism evidence="1 2">
    <name type="scientific">Streptomyces angustmyceticus</name>
    <dbReference type="NCBI Taxonomy" id="285578"/>
    <lineage>
        <taxon>Bacteria</taxon>
        <taxon>Bacillati</taxon>
        <taxon>Actinomycetota</taxon>
        <taxon>Actinomycetes</taxon>
        <taxon>Kitasatosporales</taxon>
        <taxon>Streptomycetaceae</taxon>
        <taxon>Streptomyces</taxon>
    </lineage>
</organism>
<gene>
    <name evidence="1" type="ORF">San01_03080</name>
</gene>
<name>A0A5J4L7L4_9ACTN</name>
<evidence type="ECO:0000313" key="2">
    <source>
        <dbReference type="Proteomes" id="UP000325598"/>
    </source>
</evidence>
<keyword evidence="2" id="KW-1185">Reference proteome</keyword>